<reference evidence="2" key="1">
    <citation type="submission" date="2021-03" db="EMBL/GenBank/DDBJ databases">
        <title>Evolutionary innovations through gain and loss of genes in the ectomycorrhizal Boletales.</title>
        <authorList>
            <person name="Wu G."/>
            <person name="Miyauchi S."/>
            <person name="Morin E."/>
            <person name="Yang Z.-L."/>
            <person name="Xu J."/>
            <person name="Martin F.M."/>
        </authorList>
    </citation>
    <scope>NUCLEOTIDE SEQUENCE</scope>
    <source>
        <strain evidence="2">BR01</strain>
    </source>
</reference>
<name>A0A8I2YZT6_9AGAM</name>
<dbReference type="SUPFAM" id="SSF49899">
    <property type="entry name" value="Concanavalin A-like lectins/glucanases"/>
    <property type="match status" value="1"/>
</dbReference>
<evidence type="ECO:0000313" key="3">
    <source>
        <dbReference type="Proteomes" id="UP000683000"/>
    </source>
</evidence>
<dbReference type="EMBL" id="JAGFBS010000002">
    <property type="protein sequence ID" value="KAG6381431.1"/>
    <property type="molecule type" value="Genomic_DNA"/>
</dbReference>
<protein>
    <submittedName>
        <fullName evidence="2">Peptidase G1</fullName>
    </submittedName>
</protein>
<accession>A0A8I2YZT6</accession>
<dbReference type="Pfam" id="PF01828">
    <property type="entry name" value="Peptidase_A4"/>
    <property type="match status" value="1"/>
</dbReference>
<dbReference type="Proteomes" id="UP000683000">
    <property type="component" value="Unassembled WGS sequence"/>
</dbReference>
<feature type="active site" description="Proton acceptor" evidence="1">
    <location>
        <position position="126"/>
    </location>
</feature>
<comment type="caution">
    <text evidence="2">The sequence shown here is derived from an EMBL/GenBank/DDBJ whole genome shotgun (WGS) entry which is preliminary data.</text>
</comment>
<dbReference type="InterPro" id="IPR013320">
    <property type="entry name" value="ConA-like_dom_sf"/>
</dbReference>
<dbReference type="GO" id="GO:0006508">
    <property type="term" value="P:proteolysis"/>
    <property type="evidence" value="ECO:0007669"/>
    <property type="project" value="InterPro"/>
</dbReference>
<dbReference type="AlphaFoldDB" id="A0A8I2YZT6"/>
<dbReference type="PRINTS" id="PR00977">
    <property type="entry name" value="SCYTLDPTASE"/>
</dbReference>
<dbReference type="Gene3D" id="2.60.120.700">
    <property type="entry name" value="Peptidase G1"/>
    <property type="match status" value="1"/>
</dbReference>
<evidence type="ECO:0000256" key="1">
    <source>
        <dbReference type="PIRSR" id="PIRSR600250-50"/>
    </source>
</evidence>
<dbReference type="OrthoDB" id="2862635at2759"/>
<keyword evidence="3" id="KW-1185">Reference proteome</keyword>
<sequence length="191" mass="20368">MKLVVAMFQGTFHTVTGTFSVPNISGQRVNSSASAVVGIDGGTCADVMLLAGVLFTVTTTGPRYKAWYGWGLNSISPGHVIKLTVGTWGETSGLAAVQNLNNNQSALRYFNSQRALCGQNAVWIVEDHAKDFGLPLANFGTVTFLEAKADAKNGQTYLPQGATITEIVELGGQPMTSVSVNKDMVNIKYLY</sequence>
<dbReference type="InterPro" id="IPR038656">
    <property type="entry name" value="Peptidase_G1_sf"/>
</dbReference>
<dbReference type="CDD" id="cd13426">
    <property type="entry name" value="Peptidase_G1"/>
    <property type="match status" value="1"/>
</dbReference>
<dbReference type="GO" id="GO:0070007">
    <property type="term" value="F:glutamic-type endopeptidase activity"/>
    <property type="evidence" value="ECO:0007669"/>
    <property type="project" value="InterPro"/>
</dbReference>
<evidence type="ECO:0000313" key="2">
    <source>
        <dbReference type="EMBL" id="KAG6381431.1"/>
    </source>
</evidence>
<proteinExistence type="predicted"/>
<dbReference type="InterPro" id="IPR000250">
    <property type="entry name" value="Peptidase_G1"/>
</dbReference>
<gene>
    <name evidence="2" type="ORF">JVT61DRAFT_5847</name>
</gene>
<organism evidence="2 3">
    <name type="scientific">Boletus reticuloceps</name>
    <dbReference type="NCBI Taxonomy" id="495285"/>
    <lineage>
        <taxon>Eukaryota</taxon>
        <taxon>Fungi</taxon>
        <taxon>Dikarya</taxon>
        <taxon>Basidiomycota</taxon>
        <taxon>Agaricomycotina</taxon>
        <taxon>Agaricomycetes</taxon>
        <taxon>Agaricomycetidae</taxon>
        <taxon>Boletales</taxon>
        <taxon>Boletineae</taxon>
        <taxon>Boletaceae</taxon>
        <taxon>Boletoideae</taxon>
        <taxon>Boletus</taxon>
    </lineage>
</organism>
<dbReference type="PANTHER" id="PTHR37536:SF1">
    <property type="entry name" value="ASPERGILLOPEPSIN, PUTAITVE (AFU_ORTHOLOGUE AFUA_7G01200)"/>
    <property type="match status" value="1"/>
</dbReference>
<dbReference type="PANTHER" id="PTHR37536">
    <property type="entry name" value="PUTATIVE (AFU_ORTHOLOGUE AFUA_3G02970)-RELATED"/>
    <property type="match status" value="1"/>
</dbReference>